<dbReference type="PANTHER" id="PTHR35046">
    <property type="entry name" value="ZINC KNUCKLE (CCHC-TYPE) FAMILY PROTEIN"/>
    <property type="match status" value="1"/>
</dbReference>
<accession>A0ABQ4YCR8</accession>
<proteinExistence type="predicted"/>
<dbReference type="Pfam" id="PF17921">
    <property type="entry name" value="Integrase_H2C2"/>
    <property type="match status" value="1"/>
</dbReference>
<reference evidence="3" key="2">
    <citation type="submission" date="2022-01" db="EMBL/GenBank/DDBJ databases">
        <authorList>
            <person name="Yamashiro T."/>
            <person name="Shiraishi A."/>
            <person name="Satake H."/>
            <person name="Nakayama K."/>
        </authorList>
    </citation>
    <scope>NUCLEOTIDE SEQUENCE</scope>
</reference>
<evidence type="ECO:0000256" key="1">
    <source>
        <dbReference type="SAM" id="MobiDB-lite"/>
    </source>
</evidence>
<dbReference type="Gene3D" id="1.10.340.70">
    <property type="match status" value="1"/>
</dbReference>
<reference evidence="3" key="1">
    <citation type="journal article" date="2022" name="Int. J. Mol. Sci.">
        <title>Draft Genome of Tanacetum Coccineum: Genomic Comparison of Closely Related Tanacetum-Family Plants.</title>
        <authorList>
            <person name="Yamashiro T."/>
            <person name="Shiraishi A."/>
            <person name="Nakayama K."/>
            <person name="Satake H."/>
        </authorList>
    </citation>
    <scope>NUCLEOTIDE SEQUENCE</scope>
</reference>
<gene>
    <name evidence="3" type="ORF">Tco_0724828</name>
</gene>
<dbReference type="Gene3D" id="3.30.420.10">
    <property type="entry name" value="Ribonuclease H-like superfamily/Ribonuclease H"/>
    <property type="match status" value="1"/>
</dbReference>
<dbReference type="InterPro" id="IPR036397">
    <property type="entry name" value="RNaseH_sf"/>
</dbReference>
<feature type="compositionally biased region" description="Low complexity" evidence="1">
    <location>
        <begin position="7"/>
        <end position="21"/>
    </location>
</feature>
<evidence type="ECO:0000313" key="3">
    <source>
        <dbReference type="EMBL" id="GJS74947.1"/>
    </source>
</evidence>
<protein>
    <submittedName>
        <fullName evidence="3">Nucleotidyltransferase, ribonuclease H</fullName>
    </submittedName>
</protein>
<dbReference type="EMBL" id="BQNB010010267">
    <property type="protein sequence ID" value="GJS74947.1"/>
    <property type="molecule type" value="Genomic_DNA"/>
</dbReference>
<dbReference type="Proteomes" id="UP001151760">
    <property type="component" value="Unassembled WGS sequence"/>
</dbReference>
<dbReference type="InterPro" id="IPR041588">
    <property type="entry name" value="Integrase_H2C2"/>
</dbReference>
<name>A0ABQ4YCR8_9ASTR</name>
<keyword evidence="4" id="KW-1185">Reference proteome</keyword>
<dbReference type="SUPFAM" id="SSF53098">
    <property type="entry name" value="Ribonuclease H-like"/>
    <property type="match status" value="1"/>
</dbReference>
<dbReference type="InterPro" id="IPR012337">
    <property type="entry name" value="RNaseH-like_sf"/>
</dbReference>
<feature type="region of interest" description="Disordered" evidence="1">
    <location>
        <begin position="1"/>
        <end position="21"/>
    </location>
</feature>
<evidence type="ECO:0000313" key="4">
    <source>
        <dbReference type="Proteomes" id="UP001151760"/>
    </source>
</evidence>
<feature type="domain" description="Integrase zinc-binding" evidence="2">
    <location>
        <begin position="380"/>
        <end position="415"/>
    </location>
</feature>
<sequence>MERRFNGSPKSKNKIIGSGSKVTPKQTELGFIARFHSVSVGIRAKLVSWMVTDLEDSKTHIVGGVWSGEYMDHGFTKSMKELDGCYTMLKELRSVIIGGALIHKNREGSKHEGRRIHPTISNFRGNYASNQSLFNNGRIKEWEEERRRIDINNLVSRKWVNFLRLPMEICPMEGYQVCRVPVAIAKFYKVEVLCILDDIDECHILLGRPWCCEDNGKCDFKQNLYLFSWEGMRIVMVPPKVTPQLPKPEVKVEEKIMKAEICKEIMGFNDNEDVKGFNFKNLRVVHKEHTTRCFGSWVDHWEYGRHVKKDEGFRVDVKRKSIKDKVRREKVFEVDKAHDIENSRASSFQVTGNVGDTWIELETKQHWGEFLLLDGYLFKGRDKTIASVENRFYWPQLKIDVGAFVKRCVVCREGKGKAQNTGLYMPLRMPENPWWDISMDFVLGLPRTQQGVNFVFVVVDRFSKMAHFIPCKKTSDATHIARYIFENLSLIPTDTKRKRAINPN</sequence>
<organism evidence="3 4">
    <name type="scientific">Tanacetum coccineum</name>
    <dbReference type="NCBI Taxonomy" id="301880"/>
    <lineage>
        <taxon>Eukaryota</taxon>
        <taxon>Viridiplantae</taxon>
        <taxon>Streptophyta</taxon>
        <taxon>Embryophyta</taxon>
        <taxon>Tracheophyta</taxon>
        <taxon>Spermatophyta</taxon>
        <taxon>Magnoliopsida</taxon>
        <taxon>eudicotyledons</taxon>
        <taxon>Gunneridae</taxon>
        <taxon>Pentapetalae</taxon>
        <taxon>asterids</taxon>
        <taxon>campanulids</taxon>
        <taxon>Asterales</taxon>
        <taxon>Asteraceae</taxon>
        <taxon>Asteroideae</taxon>
        <taxon>Anthemideae</taxon>
        <taxon>Anthemidinae</taxon>
        <taxon>Tanacetum</taxon>
    </lineage>
</organism>
<evidence type="ECO:0000259" key="2">
    <source>
        <dbReference type="Pfam" id="PF17921"/>
    </source>
</evidence>
<comment type="caution">
    <text evidence="3">The sequence shown here is derived from an EMBL/GenBank/DDBJ whole genome shotgun (WGS) entry which is preliminary data.</text>
</comment>
<dbReference type="PANTHER" id="PTHR35046:SF26">
    <property type="entry name" value="RNA-DIRECTED DNA POLYMERASE"/>
    <property type="match status" value="1"/>
</dbReference>